<keyword evidence="5" id="KW-0997">Cell inner membrane</keyword>
<dbReference type="PANTHER" id="PTHR30413">
    <property type="entry name" value="INNER MEMBRANE TRANSPORT PERMEASE"/>
    <property type="match status" value="1"/>
</dbReference>
<name>A0A1T4VZ76_9BACT</name>
<keyword evidence="7 9" id="KW-1133">Transmembrane helix</keyword>
<comment type="subcellular location">
    <subcellularLocation>
        <location evidence="1">Cell inner membrane</location>
        <topology evidence="1">Multi-pass membrane protein</topology>
    </subcellularLocation>
    <subcellularLocation>
        <location evidence="9">Cell membrane</location>
        <topology evidence="9">Multi-pass membrane protein</topology>
    </subcellularLocation>
</comment>
<dbReference type="PRINTS" id="PR00164">
    <property type="entry name" value="ABC2TRNSPORT"/>
</dbReference>
<evidence type="ECO:0000256" key="1">
    <source>
        <dbReference type="ARBA" id="ARBA00004429"/>
    </source>
</evidence>
<dbReference type="InterPro" id="IPR000412">
    <property type="entry name" value="ABC_2_transport"/>
</dbReference>
<dbReference type="GO" id="GO:0015920">
    <property type="term" value="P:lipopolysaccharide transport"/>
    <property type="evidence" value="ECO:0007669"/>
    <property type="project" value="TreeGrafter"/>
</dbReference>
<reference evidence="11 12" key="1">
    <citation type="submission" date="2017-02" db="EMBL/GenBank/DDBJ databases">
        <authorList>
            <person name="Peterson S.W."/>
        </authorList>
    </citation>
    <scope>NUCLEOTIDE SEQUENCE [LARGE SCALE GENOMIC DNA]</scope>
    <source>
        <strain evidence="11 12">DSM 18034</strain>
    </source>
</reference>
<evidence type="ECO:0000313" key="12">
    <source>
        <dbReference type="Proteomes" id="UP000189733"/>
    </source>
</evidence>
<keyword evidence="8 9" id="KW-0472">Membrane</keyword>
<keyword evidence="4 9" id="KW-1003">Cell membrane</keyword>
<dbReference type="EMBL" id="FUYA01000003">
    <property type="protein sequence ID" value="SKA70199.1"/>
    <property type="molecule type" value="Genomic_DNA"/>
</dbReference>
<dbReference type="PIRSF" id="PIRSF006648">
    <property type="entry name" value="DrrB"/>
    <property type="match status" value="1"/>
</dbReference>
<evidence type="ECO:0000256" key="4">
    <source>
        <dbReference type="ARBA" id="ARBA00022475"/>
    </source>
</evidence>
<dbReference type="Pfam" id="PF01061">
    <property type="entry name" value="ABC2_membrane"/>
    <property type="match status" value="1"/>
</dbReference>
<comment type="similarity">
    <text evidence="2 9">Belongs to the ABC-2 integral membrane protein family.</text>
</comment>
<evidence type="ECO:0000256" key="9">
    <source>
        <dbReference type="RuleBase" id="RU361157"/>
    </source>
</evidence>
<dbReference type="PANTHER" id="PTHR30413:SF8">
    <property type="entry name" value="TRANSPORT PERMEASE PROTEIN"/>
    <property type="match status" value="1"/>
</dbReference>
<evidence type="ECO:0000256" key="8">
    <source>
        <dbReference type="ARBA" id="ARBA00023136"/>
    </source>
</evidence>
<evidence type="ECO:0000313" key="11">
    <source>
        <dbReference type="EMBL" id="SKA70199.1"/>
    </source>
</evidence>
<dbReference type="RefSeq" id="WP_078684589.1">
    <property type="nucleotide sequence ID" value="NZ_FUYA01000003.1"/>
</dbReference>
<evidence type="ECO:0000256" key="5">
    <source>
        <dbReference type="ARBA" id="ARBA00022519"/>
    </source>
</evidence>
<keyword evidence="12" id="KW-1185">Reference proteome</keyword>
<evidence type="ECO:0000256" key="3">
    <source>
        <dbReference type="ARBA" id="ARBA00022448"/>
    </source>
</evidence>
<evidence type="ECO:0000256" key="2">
    <source>
        <dbReference type="ARBA" id="ARBA00007783"/>
    </source>
</evidence>
<feature type="domain" description="ABC transmembrane type-2" evidence="10">
    <location>
        <begin position="31"/>
        <end position="252"/>
    </location>
</feature>
<feature type="transmembrane region" description="Helical" evidence="9">
    <location>
        <begin position="140"/>
        <end position="166"/>
    </location>
</feature>
<evidence type="ECO:0000259" key="10">
    <source>
        <dbReference type="PROSITE" id="PS51012"/>
    </source>
</evidence>
<dbReference type="GO" id="GO:0140359">
    <property type="term" value="F:ABC-type transporter activity"/>
    <property type="evidence" value="ECO:0007669"/>
    <property type="project" value="InterPro"/>
</dbReference>
<dbReference type="GO" id="GO:0043190">
    <property type="term" value="C:ATP-binding cassette (ABC) transporter complex"/>
    <property type="evidence" value="ECO:0007669"/>
    <property type="project" value="InterPro"/>
</dbReference>
<feature type="transmembrane region" description="Helical" evidence="9">
    <location>
        <begin position="107"/>
        <end position="128"/>
    </location>
</feature>
<gene>
    <name evidence="11" type="ORF">SAMN02745702_01300</name>
</gene>
<dbReference type="OrthoDB" id="9814458at2"/>
<feature type="transmembrane region" description="Helical" evidence="9">
    <location>
        <begin position="178"/>
        <end position="196"/>
    </location>
</feature>
<accession>A0A1T4VZ76</accession>
<keyword evidence="6 9" id="KW-0812">Transmembrane</keyword>
<keyword evidence="3 9" id="KW-0813">Transport</keyword>
<sequence>MKKRTSLDIVKSVVFALIIRELKTRFGFHKFGYIWAIIEPAAFVAVFWVIFEFHMRKTLPGIDYPMFVLTGVVPWLMLKQIVFRSLGAFQSNIGLFQYRQVKPIDTLVARSIIELILSSIVFLLYIAVGASLGFNVSIHNLIGLTGAITTFFLFSFSLGLVCATIGVFSENFKKSIKLIFRPLYFISGIFFSAHIIPKTYTEIMLLNPILHFMELIRSCYFSAYTKPQYSITYIFSLTLLLTLVSLAVYKRLEKRLVQP</sequence>
<feature type="transmembrane region" description="Helical" evidence="9">
    <location>
        <begin position="230"/>
        <end position="249"/>
    </location>
</feature>
<proteinExistence type="inferred from homology"/>
<dbReference type="PROSITE" id="PS51012">
    <property type="entry name" value="ABC_TM2"/>
    <property type="match status" value="1"/>
</dbReference>
<feature type="transmembrane region" description="Helical" evidence="9">
    <location>
        <begin position="66"/>
        <end position="86"/>
    </location>
</feature>
<dbReference type="InterPro" id="IPR013525">
    <property type="entry name" value="ABC2_TM"/>
</dbReference>
<dbReference type="Proteomes" id="UP000189733">
    <property type="component" value="Unassembled WGS sequence"/>
</dbReference>
<evidence type="ECO:0000256" key="7">
    <source>
        <dbReference type="ARBA" id="ARBA00022989"/>
    </source>
</evidence>
<feature type="transmembrane region" description="Helical" evidence="9">
    <location>
        <begin position="31"/>
        <end position="51"/>
    </location>
</feature>
<organism evidence="11 12">
    <name type="scientific">Desulfobaculum bizertense DSM 18034</name>
    <dbReference type="NCBI Taxonomy" id="1121442"/>
    <lineage>
        <taxon>Bacteria</taxon>
        <taxon>Pseudomonadati</taxon>
        <taxon>Thermodesulfobacteriota</taxon>
        <taxon>Desulfovibrionia</taxon>
        <taxon>Desulfovibrionales</taxon>
        <taxon>Desulfovibrionaceae</taxon>
        <taxon>Desulfobaculum</taxon>
    </lineage>
</organism>
<dbReference type="STRING" id="1121442.SAMN02745702_01300"/>
<evidence type="ECO:0000256" key="6">
    <source>
        <dbReference type="ARBA" id="ARBA00022692"/>
    </source>
</evidence>
<dbReference type="InterPro" id="IPR047817">
    <property type="entry name" value="ABC2_TM_bact-type"/>
</dbReference>
<protein>
    <recommendedName>
        <fullName evidence="9">Transport permease protein</fullName>
    </recommendedName>
</protein>
<dbReference type="AlphaFoldDB" id="A0A1T4VZ76"/>